<protein>
    <submittedName>
        <fullName evidence="8">S41 family peptidase</fullName>
    </submittedName>
</protein>
<dbReference type="CDD" id="cd06782">
    <property type="entry name" value="cpPDZ_CPP-like"/>
    <property type="match status" value="1"/>
</dbReference>
<dbReference type="SMART" id="SM00245">
    <property type="entry name" value="TSPc"/>
    <property type="match status" value="1"/>
</dbReference>
<evidence type="ECO:0000256" key="3">
    <source>
        <dbReference type="ARBA" id="ARBA00022801"/>
    </source>
</evidence>
<dbReference type="InterPro" id="IPR029045">
    <property type="entry name" value="ClpP/crotonase-like_dom_sf"/>
</dbReference>
<dbReference type="PANTHER" id="PTHR32060:SF30">
    <property type="entry name" value="CARBOXY-TERMINAL PROCESSING PROTEASE CTPA"/>
    <property type="match status" value="1"/>
</dbReference>
<dbReference type="Pfam" id="PF22694">
    <property type="entry name" value="CtpB_N-like"/>
    <property type="match status" value="1"/>
</dbReference>
<sequence>MNTMIQFRLYISAFFVCLLTGVTIQAQEQTAIRPENRVSEALSFIDYLYVDDVNAEELANEAIVAMLEKLDPHSVYIPKEDVDDANQQINGSFVGIGVRFQIIKDTLMIVNPIPGGPSEKLGIRAGDQIIAVDGENVAGIGIKNADVRDQLMGELGSKVNVTIKRKNETEPLEYTIKRDKIPLHSVASHYMIDNRIGYLKLTSFSRTTVDEVREAIKELKSKGMQDLIFDLQGNGGGLLYASKVVADEFLSDDQLIVYSEGRRQPRQEYLADQKGIFEKGRLVILIDEGSASASEILSGAVQDWDRGLIVGRRSFGKGLVQRPIDLSDGAQIRLTIARYYTPSGRFIQKPYEDSEAYEKDAVNRYLRGEYMHKDSIRLPDSLLHRTKISGREVYGGGGIMPDIFVPLDTIGVTDVLRTLARKGHMNGFSIDYVNDNREQLKKRFPTFESYKASLDTFYPEVEKAFRAYLTKEDPELTLDNEEYEESEFLIKTRVLAFIAQNLWDYDRFYEIYNATNEILLRAVEVLGNKEYEKSKLAKN</sequence>
<dbReference type="SUPFAM" id="SSF50156">
    <property type="entry name" value="PDZ domain-like"/>
    <property type="match status" value="1"/>
</dbReference>
<keyword evidence="3 5" id="KW-0378">Hydrolase</keyword>
<dbReference type="InterPro" id="IPR005151">
    <property type="entry name" value="Tail-specific_protease"/>
</dbReference>
<evidence type="ECO:0000256" key="4">
    <source>
        <dbReference type="ARBA" id="ARBA00022825"/>
    </source>
</evidence>
<keyword evidence="4 5" id="KW-0720">Serine protease</keyword>
<dbReference type="Proteomes" id="UP001501126">
    <property type="component" value="Unassembled WGS sequence"/>
</dbReference>
<gene>
    <name evidence="8" type="ORF">GCM10009118_12500</name>
</gene>
<dbReference type="SUPFAM" id="SSF52096">
    <property type="entry name" value="ClpP/crotonase"/>
    <property type="match status" value="1"/>
</dbReference>
<dbReference type="InterPro" id="IPR004447">
    <property type="entry name" value="Peptidase_S41A"/>
</dbReference>
<name>A0ABN1MNG7_9FLAO</name>
<accession>A0ABN1MNG7</accession>
<evidence type="ECO:0000313" key="9">
    <source>
        <dbReference type="Proteomes" id="UP001501126"/>
    </source>
</evidence>
<evidence type="ECO:0000256" key="2">
    <source>
        <dbReference type="ARBA" id="ARBA00022670"/>
    </source>
</evidence>
<keyword evidence="2 5" id="KW-0645">Protease</keyword>
<comment type="caution">
    <text evidence="8">The sequence shown here is derived from an EMBL/GenBank/DDBJ whole genome shotgun (WGS) entry which is preliminary data.</text>
</comment>
<dbReference type="Gene3D" id="3.30.750.44">
    <property type="match status" value="1"/>
</dbReference>
<organism evidence="8 9">
    <name type="scientific">Wandonia haliotis</name>
    <dbReference type="NCBI Taxonomy" id="574963"/>
    <lineage>
        <taxon>Bacteria</taxon>
        <taxon>Pseudomonadati</taxon>
        <taxon>Bacteroidota</taxon>
        <taxon>Flavobacteriia</taxon>
        <taxon>Flavobacteriales</taxon>
        <taxon>Crocinitomicaceae</taxon>
        <taxon>Wandonia</taxon>
    </lineage>
</organism>
<dbReference type="NCBIfam" id="TIGR00225">
    <property type="entry name" value="prc"/>
    <property type="match status" value="1"/>
</dbReference>
<evidence type="ECO:0000256" key="5">
    <source>
        <dbReference type="RuleBase" id="RU004404"/>
    </source>
</evidence>
<dbReference type="Gene3D" id="3.90.226.10">
    <property type="entry name" value="2-enoyl-CoA Hydratase, Chain A, domain 1"/>
    <property type="match status" value="1"/>
</dbReference>
<feature type="chain" id="PRO_5046416086" evidence="6">
    <location>
        <begin position="27"/>
        <end position="539"/>
    </location>
</feature>
<dbReference type="Gene3D" id="2.30.42.10">
    <property type="match status" value="1"/>
</dbReference>
<dbReference type="PANTHER" id="PTHR32060">
    <property type="entry name" value="TAIL-SPECIFIC PROTEASE"/>
    <property type="match status" value="1"/>
</dbReference>
<feature type="domain" description="PDZ" evidence="7">
    <location>
        <begin position="74"/>
        <end position="167"/>
    </location>
</feature>
<feature type="signal peptide" evidence="6">
    <location>
        <begin position="1"/>
        <end position="26"/>
    </location>
</feature>
<evidence type="ECO:0000256" key="1">
    <source>
        <dbReference type="ARBA" id="ARBA00009179"/>
    </source>
</evidence>
<dbReference type="SMART" id="SM00228">
    <property type="entry name" value="PDZ"/>
    <property type="match status" value="1"/>
</dbReference>
<dbReference type="Pfam" id="PF13180">
    <property type="entry name" value="PDZ_2"/>
    <property type="match status" value="1"/>
</dbReference>
<evidence type="ECO:0000256" key="6">
    <source>
        <dbReference type="SAM" id="SignalP"/>
    </source>
</evidence>
<proteinExistence type="inferred from homology"/>
<dbReference type="Pfam" id="PF03572">
    <property type="entry name" value="Peptidase_S41"/>
    <property type="match status" value="1"/>
</dbReference>
<dbReference type="CDD" id="cd07560">
    <property type="entry name" value="Peptidase_S41_CPP"/>
    <property type="match status" value="1"/>
</dbReference>
<keyword evidence="9" id="KW-1185">Reference proteome</keyword>
<evidence type="ECO:0000313" key="8">
    <source>
        <dbReference type="EMBL" id="GAA0874842.1"/>
    </source>
</evidence>
<reference evidence="8 9" key="1">
    <citation type="journal article" date="2019" name="Int. J. Syst. Evol. Microbiol.">
        <title>The Global Catalogue of Microorganisms (GCM) 10K type strain sequencing project: providing services to taxonomists for standard genome sequencing and annotation.</title>
        <authorList>
            <consortium name="The Broad Institute Genomics Platform"/>
            <consortium name="The Broad Institute Genome Sequencing Center for Infectious Disease"/>
            <person name="Wu L."/>
            <person name="Ma J."/>
        </authorList>
    </citation>
    <scope>NUCLEOTIDE SEQUENCE [LARGE SCALE GENOMIC DNA]</scope>
    <source>
        <strain evidence="8 9">JCM 16083</strain>
    </source>
</reference>
<dbReference type="InterPro" id="IPR001478">
    <property type="entry name" value="PDZ"/>
</dbReference>
<evidence type="ECO:0000259" key="7">
    <source>
        <dbReference type="PROSITE" id="PS50106"/>
    </source>
</evidence>
<keyword evidence="6" id="KW-0732">Signal</keyword>
<dbReference type="EMBL" id="BAAAFH010000007">
    <property type="protein sequence ID" value="GAA0874842.1"/>
    <property type="molecule type" value="Genomic_DNA"/>
</dbReference>
<dbReference type="PROSITE" id="PS50106">
    <property type="entry name" value="PDZ"/>
    <property type="match status" value="1"/>
</dbReference>
<dbReference type="InterPro" id="IPR055210">
    <property type="entry name" value="CtpA/B_N"/>
</dbReference>
<dbReference type="InterPro" id="IPR036034">
    <property type="entry name" value="PDZ_sf"/>
</dbReference>
<comment type="similarity">
    <text evidence="1 5">Belongs to the peptidase S41A family.</text>
</comment>